<comment type="cofactor">
    <cofactor evidence="14 17">
        <name>heme b</name>
        <dbReference type="ChEBI" id="CHEBI:60344"/>
    </cofactor>
    <text evidence="14 17">Binds 1 heme b (iron(II)-protoporphyrin IX) group per subunit.</text>
</comment>
<dbReference type="PROSITE" id="PS00436">
    <property type="entry name" value="PEROXIDASE_2"/>
    <property type="match status" value="1"/>
</dbReference>
<dbReference type="Pfam" id="PF00141">
    <property type="entry name" value="peroxidase"/>
    <property type="match status" value="1"/>
</dbReference>
<evidence type="ECO:0000256" key="13">
    <source>
        <dbReference type="PIRSR" id="PIRSR600823-2"/>
    </source>
</evidence>
<dbReference type="InterPro" id="IPR002016">
    <property type="entry name" value="Haem_peroxidase"/>
</dbReference>
<dbReference type="InterPro" id="IPR033905">
    <property type="entry name" value="Secretory_peroxidase"/>
</dbReference>
<evidence type="ECO:0000256" key="4">
    <source>
        <dbReference type="ARBA" id="ARBA00022617"/>
    </source>
</evidence>
<comment type="catalytic activity">
    <reaction evidence="1 17">
        <text>2 a phenolic donor + H2O2 = 2 a phenolic radical donor + 2 H2O</text>
        <dbReference type="Rhea" id="RHEA:56136"/>
        <dbReference type="ChEBI" id="CHEBI:15377"/>
        <dbReference type="ChEBI" id="CHEBI:16240"/>
        <dbReference type="ChEBI" id="CHEBI:139520"/>
        <dbReference type="ChEBI" id="CHEBI:139521"/>
        <dbReference type="EC" id="1.11.1.7"/>
    </reaction>
</comment>
<feature type="binding site" evidence="14">
    <location>
        <position position="70"/>
    </location>
    <ligand>
        <name>Ca(2+)</name>
        <dbReference type="ChEBI" id="CHEBI:29108"/>
        <label>1</label>
    </ligand>
</feature>
<dbReference type="GO" id="GO:0140825">
    <property type="term" value="F:lactoperoxidase activity"/>
    <property type="evidence" value="ECO:0007669"/>
    <property type="project" value="UniProtKB-EC"/>
</dbReference>
<evidence type="ECO:0000256" key="15">
    <source>
        <dbReference type="PIRSR" id="PIRSR600823-4"/>
    </source>
</evidence>
<keyword evidence="19" id="KW-1185">Reference proteome</keyword>
<feature type="disulfide bond" evidence="16">
    <location>
        <begin position="66"/>
        <end position="71"/>
    </location>
</feature>
<dbReference type="GeneID" id="120250724"/>
<keyword evidence="9 16" id="KW-1015">Disulfide bond</keyword>
<comment type="similarity">
    <text evidence="17">Belongs to the peroxidase family. Classical plant (class III) peroxidase subfamily.</text>
</comment>
<feature type="site" description="Transition state stabilizer" evidence="15">
    <location>
        <position position="60"/>
    </location>
</feature>
<feature type="binding site" evidence="14">
    <location>
        <position position="72"/>
    </location>
    <ligand>
        <name>Ca(2+)</name>
        <dbReference type="ChEBI" id="CHEBI:29108"/>
        <label>1</label>
    </ligand>
</feature>
<feature type="binding site" evidence="14">
    <location>
        <position position="192"/>
    </location>
    <ligand>
        <name>Ca(2+)</name>
        <dbReference type="ChEBI" id="CHEBI:29108"/>
        <label>2</label>
    </ligand>
</feature>
<keyword evidence="10" id="KW-0325">Glycoprotein</keyword>
<comment type="similarity">
    <text evidence="2">Belongs to the peroxidase family. Ascorbate peroxidase subfamily.</text>
</comment>
<evidence type="ECO:0000256" key="12">
    <source>
        <dbReference type="PIRSR" id="PIRSR600823-1"/>
    </source>
</evidence>
<evidence type="ECO:0000256" key="8">
    <source>
        <dbReference type="ARBA" id="ARBA00023004"/>
    </source>
</evidence>
<dbReference type="PANTHER" id="PTHR31388:SF24">
    <property type="entry name" value="PEROXIDASE 52"/>
    <property type="match status" value="1"/>
</dbReference>
<dbReference type="GO" id="GO:0046872">
    <property type="term" value="F:metal ion binding"/>
    <property type="evidence" value="ECO:0007669"/>
    <property type="project" value="UniProtKB-UniRule"/>
</dbReference>
<dbReference type="PROSITE" id="PS00435">
    <property type="entry name" value="PEROXIDASE_1"/>
    <property type="match status" value="1"/>
</dbReference>
<protein>
    <recommendedName>
        <fullName evidence="17">Peroxidase</fullName>
        <ecNumber evidence="17">1.11.1.7</ecNumber>
    </recommendedName>
</protein>
<feature type="disulfide bond" evidence="16">
    <location>
        <begin position="33"/>
        <end position="113"/>
    </location>
</feature>
<feature type="binding site" evidence="14">
    <location>
        <position position="65"/>
    </location>
    <ligand>
        <name>Ca(2+)</name>
        <dbReference type="ChEBI" id="CHEBI:29108"/>
        <label>1</label>
    </ligand>
</feature>
<accession>A0AB40AKM7</accession>
<keyword evidence="4 17" id="KW-0349">Heme</keyword>
<keyword evidence="6 14" id="KW-0106">Calcium</keyword>
<evidence type="ECO:0000256" key="11">
    <source>
        <dbReference type="ARBA" id="ARBA00023324"/>
    </source>
</evidence>
<evidence type="ECO:0000256" key="10">
    <source>
        <dbReference type="ARBA" id="ARBA00023180"/>
    </source>
</evidence>
<evidence type="ECO:0000256" key="9">
    <source>
        <dbReference type="ARBA" id="ARBA00023157"/>
    </source>
</evidence>
<feature type="binding site" description="axial binding residue" evidence="14">
    <location>
        <position position="191"/>
    </location>
    <ligand>
        <name>heme b</name>
        <dbReference type="ChEBI" id="CHEBI:60344"/>
    </ligand>
    <ligandPart>
        <name>Fe</name>
        <dbReference type="ChEBI" id="CHEBI:18248"/>
    </ligandPart>
</feature>
<feature type="domain" description="Plant heme peroxidase family profile" evidence="18">
    <location>
        <begin position="23"/>
        <end position="318"/>
    </location>
</feature>
<dbReference type="SUPFAM" id="SSF48113">
    <property type="entry name" value="Heme-dependent peroxidases"/>
    <property type="match status" value="1"/>
</dbReference>
<dbReference type="FunFam" id="1.10.520.10:FF:000001">
    <property type="entry name" value="Peroxidase"/>
    <property type="match status" value="1"/>
</dbReference>
<sequence length="318" mass="34417">MASSTPSFLMLLLFLLVGSSSANLSTNFYSSSCPNVFSIIKPVVKSAISAQARNGASLLRLFFHDCFVNGCDASVLLDDTPTFRGEKTAPPNNNSIRGFDVIDKIKATVEKACPGVVSCADILAIAARDSVVILGGPNWNVKVGRRDSRTANFSGASTDIPPPTSNLSRLIANFSSQGLSVKDMVALSGGHTIGKARCVSFRGHIYNDTNIDSSFAKTRQANCPRRVGVQDRNLAPLDRQTERVFDNDYFENLVVHKGLLHSDQELYNGVSTDSLVQTYASSTNTFFSDFVTGMIKMGDVKPLTGSKGEIRKNCRRVN</sequence>
<feature type="signal peptide" evidence="17">
    <location>
        <begin position="1"/>
        <end position="22"/>
    </location>
</feature>
<comment type="function">
    <text evidence="17">Removal of H(2)O(2), oxidation of toxic reductants, biosynthesis and degradation of lignin, suberization, auxin catabolism, response to environmental stresses such as wounding, pathogen attack and oxidative stress.</text>
</comment>
<dbReference type="GO" id="GO:0006979">
    <property type="term" value="P:response to oxidative stress"/>
    <property type="evidence" value="ECO:0007669"/>
    <property type="project" value="UniProtKB-UniRule"/>
</dbReference>
<feature type="binding site" evidence="14">
    <location>
        <position position="238"/>
    </location>
    <ligand>
        <name>Ca(2+)</name>
        <dbReference type="ChEBI" id="CHEBI:29108"/>
        <label>2</label>
    </ligand>
</feature>
<feature type="binding site" evidence="14">
    <location>
        <position position="74"/>
    </location>
    <ligand>
        <name>Ca(2+)</name>
        <dbReference type="ChEBI" id="CHEBI:29108"/>
        <label>1</label>
    </ligand>
</feature>
<dbReference type="EC" id="1.11.1.7" evidence="17"/>
<dbReference type="PROSITE" id="PS50873">
    <property type="entry name" value="PEROXIDASE_4"/>
    <property type="match status" value="1"/>
</dbReference>
<dbReference type="GO" id="GO:0042744">
    <property type="term" value="P:hydrogen peroxide catabolic process"/>
    <property type="evidence" value="ECO:0007669"/>
    <property type="project" value="UniProtKB-KW"/>
</dbReference>
<organism evidence="19 20">
    <name type="scientific">Dioscorea cayennensis subsp. rotundata</name>
    <name type="common">White Guinea yam</name>
    <name type="synonym">Dioscorea rotundata</name>
    <dbReference type="NCBI Taxonomy" id="55577"/>
    <lineage>
        <taxon>Eukaryota</taxon>
        <taxon>Viridiplantae</taxon>
        <taxon>Streptophyta</taxon>
        <taxon>Embryophyta</taxon>
        <taxon>Tracheophyta</taxon>
        <taxon>Spermatophyta</taxon>
        <taxon>Magnoliopsida</taxon>
        <taxon>Liliopsida</taxon>
        <taxon>Dioscoreales</taxon>
        <taxon>Dioscoreaceae</taxon>
        <taxon>Dioscorea</taxon>
    </lineage>
</organism>
<evidence type="ECO:0000256" key="16">
    <source>
        <dbReference type="PIRSR" id="PIRSR600823-5"/>
    </source>
</evidence>
<feature type="binding site" evidence="14">
    <location>
        <position position="86"/>
    </location>
    <ligand>
        <name>Ca(2+)</name>
        <dbReference type="ChEBI" id="CHEBI:29108"/>
        <label>1</label>
    </ligand>
</feature>
<feature type="binding site" evidence="13">
    <location>
        <position position="161"/>
    </location>
    <ligand>
        <name>substrate</name>
    </ligand>
</feature>
<evidence type="ECO:0000256" key="17">
    <source>
        <dbReference type="RuleBase" id="RU362060"/>
    </source>
</evidence>
<dbReference type="GO" id="GO:0005576">
    <property type="term" value="C:extracellular region"/>
    <property type="evidence" value="ECO:0007669"/>
    <property type="project" value="UniProtKB-SubCell"/>
</dbReference>
<feature type="disulfide bond" evidence="16">
    <location>
        <begin position="198"/>
        <end position="223"/>
    </location>
</feature>
<keyword evidence="17" id="KW-0732">Signal</keyword>
<dbReference type="FunFam" id="1.10.420.10:FF:000006">
    <property type="entry name" value="Peroxidase"/>
    <property type="match status" value="1"/>
</dbReference>
<evidence type="ECO:0000313" key="19">
    <source>
        <dbReference type="Proteomes" id="UP001515500"/>
    </source>
</evidence>
<dbReference type="Gene3D" id="1.10.420.10">
    <property type="entry name" value="Peroxidase, domain 2"/>
    <property type="match status" value="1"/>
</dbReference>
<dbReference type="Proteomes" id="UP001515500">
    <property type="component" value="Chromosome 19"/>
</dbReference>
<evidence type="ECO:0000313" key="20">
    <source>
        <dbReference type="RefSeq" id="XP_039115495.1"/>
    </source>
</evidence>
<evidence type="ECO:0000256" key="1">
    <source>
        <dbReference type="ARBA" id="ARBA00000189"/>
    </source>
</evidence>
<dbReference type="InterPro" id="IPR000823">
    <property type="entry name" value="Peroxidase_pln"/>
</dbReference>
<feature type="binding site" evidence="14">
    <location>
        <position position="68"/>
    </location>
    <ligand>
        <name>Ca(2+)</name>
        <dbReference type="ChEBI" id="CHEBI:29108"/>
        <label>1</label>
    </ligand>
</feature>
<dbReference type="PRINTS" id="PR00458">
    <property type="entry name" value="PEROXIDASE"/>
</dbReference>
<name>A0AB40AKM7_DIOCR</name>
<evidence type="ECO:0000256" key="14">
    <source>
        <dbReference type="PIRSR" id="PIRSR600823-3"/>
    </source>
</evidence>
<keyword evidence="8 14" id="KW-0408">Iron</keyword>
<keyword evidence="17" id="KW-0964">Secreted</keyword>
<dbReference type="GO" id="GO:0020037">
    <property type="term" value="F:heme binding"/>
    <property type="evidence" value="ECO:0007669"/>
    <property type="project" value="UniProtKB-UniRule"/>
</dbReference>
<dbReference type="InterPro" id="IPR019793">
    <property type="entry name" value="Peroxidases_heam-ligand_BS"/>
</dbReference>
<keyword evidence="3 17" id="KW-0575">Peroxidase</keyword>
<dbReference type="Gene3D" id="1.10.520.10">
    <property type="match status" value="1"/>
</dbReference>
<dbReference type="InterPro" id="IPR010255">
    <property type="entry name" value="Haem_peroxidase_sf"/>
</dbReference>
<dbReference type="InterPro" id="IPR019794">
    <property type="entry name" value="Peroxidases_AS"/>
</dbReference>
<evidence type="ECO:0000256" key="7">
    <source>
        <dbReference type="ARBA" id="ARBA00023002"/>
    </source>
</evidence>
<dbReference type="PRINTS" id="PR00461">
    <property type="entry name" value="PLPEROXIDASE"/>
</dbReference>
<keyword evidence="7 17" id="KW-0560">Oxidoreductase</keyword>
<dbReference type="RefSeq" id="XP_039115495.1">
    <property type="nucleotide sequence ID" value="XM_039259561.1"/>
</dbReference>
<evidence type="ECO:0000256" key="2">
    <source>
        <dbReference type="ARBA" id="ARBA00006873"/>
    </source>
</evidence>
<evidence type="ECO:0000256" key="3">
    <source>
        <dbReference type="ARBA" id="ARBA00022559"/>
    </source>
</evidence>
<feature type="binding site" evidence="14">
    <location>
        <position position="241"/>
    </location>
    <ligand>
        <name>Ca(2+)</name>
        <dbReference type="ChEBI" id="CHEBI:29108"/>
        <label>2</label>
    </ligand>
</feature>
<gene>
    <name evidence="20" type="primary">LOC120250724</name>
</gene>
<keyword evidence="5 14" id="KW-0479">Metal-binding</keyword>
<comment type="cofactor">
    <cofactor evidence="14 17">
        <name>Ca(2+)</name>
        <dbReference type="ChEBI" id="CHEBI:29108"/>
    </cofactor>
    <text evidence="14 17">Binds 2 calcium ions per subunit.</text>
</comment>
<dbReference type="PANTHER" id="PTHR31388">
    <property type="entry name" value="PEROXIDASE 72-RELATED"/>
    <property type="match status" value="1"/>
</dbReference>
<evidence type="ECO:0000256" key="5">
    <source>
        <dbReference type="ARBA" id="ARBA00022723"/>
    </source>
</evidence>
<comment type="subcellular location">
    <subcellularLocation>
        <location evidence="17">Secreted</location>
    </subcellularLocation>
</comment>
<feature type="active site" description="Proton acceptor" evidence="12">
    <location>
        <position position="64"/>
    </location>
</feature>
<feature type="binding site" evidence="14">
    <location>
        <position position="246"/>
    </location>
    <ligand>
        <name>Ca(2+)</name>
        <dbReference type="ChEBI" id="CHEBI:29108"/>
        <label>2</label>
    </ligand>
</feature>
<dbReference type="CDD" id="cd00693">
    <property type="entry name" value="secretory_peroxidase"/>
    <property type="match status" value="1"/>
</dbReference>
<feature type="disulfide bond" evidence="16">
    <location>
        <begin position="119"/>
        <end position="314"/>
    </location>
</feature>
<reference evidence="20" key="1">
    <citation type="submission" date="2025-08" db="UniProtKB">
        <authorList>
            <consortium name="RefSeq"/>
        </authorList>
    </citation>
    <scope>IDENTIFICATION</scope>
</reference>
<keyword evidence="11 17" id="KW-0376">Hydrogen peroxide</keyword>
<feature type="chain" id="PRO_5044048297" description="Peroxidase" evidence="17">
    <location>
        <begin position="23"/>
        <end position="318"/>
    </location>
</feature>
<proteinExistence type="inferred from homology"/>
<evidence type="ECO:0000256" key="6">
    <source>
        <dbReference type="ARBA" id="ARBA00022837"/>
    </source>
</evidence>
<dbReference type="AlphaFoldDB" id="A0AB40AKM7"/>
<evidence type="ECO:0000259" key="18">
    <source>
        <dbReference type="PROSITE" id="PS50873"/>
    </source>
</evidence>